<dbReference type="PANTHER" id="PTHR12263:SF0">
    <property type="entry name" value="V-TYPE PROTON ATPASE SUBUNIT"/>
    <property type="match status" value="1"/>
</dbReference>
<evidence type="ECO:0000256" key="4">
    <source>
        <dbReference type="ARBA" id="ARBA00022692"/>
    </source>
</evidence>
<evidence type="ECO:0000313" key="11">
    <source>
        <dbReference type="EMBL" id="JAC35023.1"/>
    </source>
</evidence>
<evidence type="ECO:0000256" key="7">
    <source>
        <dbReference type="ARBA" id="ARBA00023065"/>
    </source>
</evidence>
<proteinExistence type="evidence at transcript level"/>
<keyword evidence="3" id="KW-0813">Transport</keyword>
<dbReference type="Pfam" id="PF05493">
    <property type="entry name" value="ATP_synt_H"/>
    <property type="match status" value="1"/>
</dbReference>
<keyword evidence="6 9" id="KW-1133">Transmembrane helix</keyword>
<dbReference type="GO" id="GO:0012505">
    <property type="term" value="C:endomembrane system"/>
    <property type="evidence" value="ECO:0007669"/>
    <property type="project" value="UniProtKB-SubCell"/>
</dbReference>
<dbReference type="GO" id="GO:0046961">
    <property type="term" value="F:proton-transporting ATPase activity, rotational mechanism"/>
    <property type="evidence" value="ECO:0007669"/>
    <property type="project" value="InterPro"/>
</dbReference>
<comment type="similarity">
    <text evidence="2">Belongs to the V-ATPase e1/e2 subunit family.</text>
</comment>
<name>A0A023GNX7_AMBTT</name>
<evidence type="ECO:0000256" key="6">
    <source>
        <dbReference type="ARBA" id="ARBA00022989"/>
    </source>
</evidence>
<keyword evidence="8 9" id="KW-0472">Membrane</keyword>
<dbReference type="GO" id="GO:0033179">
    <property type="term" value="C:proton-transporting V-type ATPase, V0 domain"/>
    <property type="evidence" value="ECO:0007669"/>
    <property type="project" value="InterPro"/>
</dbReference>
<sequence length="79" mass="8633">MGASAAPVTLFTLFWLAVGGVAPWFVPKGNNRGLIQTMIATTSALCYAFWLCAYMAQMNPLIGPLLNNKTVVILRNEWS</sequence>
<feature type="chain" id="PRO_5001518036" evidence="10">
    <location>
        <begin position="24"/>
        <end position="79"/>
    </location>
</feature>
<evidence type="ECO:0000256" key="3">
    <source>
        <dbReference type="ARBA" id="ARBA00022448"/>
    </source>
</evidence>
<protein>
    <submittedName>
        <fullName evidence="11">Putative vacuolar h+ atpase ixodes scapularis vacuolar h+ atpase</fullName>
    </submittedName>
</protein>
<evidence type="ECO:0000256" key="8">
    <source>
        <dbReference type="ARBA" id="ARBA00023136"/>
    </source>
</evidence>
<evidence type="ECO:0000256" key="1">
    <source>
        <dbReference type="ARBA" id="ARBA00004127"/>
    </source>
</evidence>
<feature type="signal peptide" evidence="10">
    <location>
        <begin position="1"/>
        <end position="23"/>
    </location>
</feature>
<evidence type="ECO:0000256" key="5">
    <source>
        <dbReference type="ARBA" id="ARBA00022781"/>
    </source>
</evidence>
<keyword evidence="7" id="KW-0406">Ion transport</keyword>
<feature type="transmembrane region" description="Helical" evidence="9">
    <location>
        <begin position="35"/>
        <end position="56"/>
    </location>
</feature>
<evidence type="ECO:0000256" key="10">
    <source>
        <dbReference type="SAM" id="SignalP"/>
    </source>
</evidence>
<comment type="subcellular location">
    <subcellularLocation>
        <location evidence="1">Endomembrane system</location>
        <topology evidence="1">Multi-pass membrane protein</topology>
    </subcellularLocation>
</comment>
<dbReference type="PANTHER" id="PTHR12263">
    <property type="entry name" value="VACUOLAR ATP SYNTHASE SUBUNIT H"/>
    <property type="match status" value="1"/>
</dbReference>
<dbReference type="GO" id="GO:0033181">
    <property type="term" value="C:plasma membrane proton-transporting V-type ATPase complex"/>
    <property type="evidence" value="ECO:0007669"/>
    <property type="project" value="TreeGrafter"/>
</dbReference>
<keyword evidence="10" id="KW-0732">Signal</keyword>
<dbReference type="AlphaFoldDB" id="A0A023GNX7"/>
<dbReference type="EMBL" id="GBBM01000395">
    <property type="protein sequence ID" value="JAC35023.1"/>
    <property type="molecule type" value="mRNA"/>
</dbReference>
<accession>A0A023GNX7</accession>
<keyword evidence="5" id="KW-0375">Hydrogen ion transport</keyword>
<dbReference type="InterPro" id="IPR008389">
    <property type="entry name" value="ATPase_V0-cplx_e1/e2_su"/>
</dbReference>
<evidence type="ECO:0000256" key="9">
    <source>
        <dbReference type="SAM" id="Phobius"/>
    </source>
</evidence>
<evidence type="ECO:0000256" key="2">
    <source>
        <dbReference type="ARBA" id="ARBA00008328"/>
    </source>
</evidence>
<reference evidence="11" key="1">
    <citation type="submission" date="2014-03" db="EMBL/GenBank/DDBJ databases">
        <title>The sialotranscriptome of Amblyomma triste, Amblyomma parvum and Amblyomma cajennense ticks, uncovered by 454-based RNA-seq.</title>
        <authorList>
            <person name="Garcia G.R."/>
            <person name="Gardinassi L.G."/>
            <person name="Ribeiro J.M."/>
            <person name="Anatriello E."/>
            <person name="Ferreira B.R."/>
            <person name="Moreira H.N."/>
            <person name="Mafra C."/>
            <person name="Olegario M.M."/>
            <person name="Szabo P.J."/>
            <person name="Miranda-Santos I.K."/>
            <person name="Maruyama S.R."/>
        </authorList>
    </citation>
    <scope>NUCLEOTIDE SEQUENCE</scope>
    <source>
        <strain evidence="11">Mato Grasso do Sul</strain>
        <tissue evidence="11">Salivary glands</tissue>
    </source>
</reference>
<keyword evidence="4 9" id="KW-0812">Transmembrane</keyword>
<organism evidence="11">
    <name type="scientific">Amblyomma triste</name>
    <name type="common">Neotropical tick</name>
    <dbReference type="NCBI Taxonomy" id="251400"/>
    <lineage>
        <taxon>Eukaryota</taxon>
        <taxon>Metazoa</taxon>
        <taxon>Ecdysozoa</taxon>
        <taxon>Arthropoda</taxon>
        <taxon>Chelicerata</taxon>
        <taxon>Arachnida</taxon>
        <taxon>Acari</taxon>
        <taxon>Parasitiformes</taxon>
        <taxon>Ixodida</taxon>
        <taxon>Ixodoidea</taxon>
        <taxon>Ixodidae</taxon>
        <taxon>Amblyomminae</taxon>
        <taxon>Amblyomma</taxon>
    </lineage>
</organism>